<protein>
    <submittedName>
        <fullName evidence="9">Permease prefix domain 2-containing transporter</fullName>
    </submittedName>
</protein>
<evidence type="ECO:0000313" key="9">
    <source>
        <dbReference type="EMBL" id="MCK8495330.1"/>
    </source>
</evidence>
<keyword evidence="10" id="KW-1185">Reference proteome</keyword>
<feature type="transmembrane region" description="Helical" evidence="6">
    <location>
        <begin position="816"/>
        <end position="836"/>
    </location>
</feature>
<evidence type="ECO:0000313" key="10">
    <source>
        <dbReference type="Proteomes" id="UP001202180"/>
    </source>
</evidence>
<evidence type="ECO:0000256" key="4">
    <source>
        <dbReference type="ARBA" id="ARBA00022989"/>
    </source>
</evidence>
<dbReference type="PANTHER" id="PTHR30572">
    <property type="entry name" value="MEMBRANE COMPONENT OF TRANSPORTER-RELATED"/>
    <property type="match status" value="1"/>
</dbReference>
<dbReference type="InterPro" id="IPR025857">
    <property type="entry name" value="MacB_PCD"/>
</dbReference>
<gene>
    <name evidence="9" type="ORF">M0L20_25925</name>
</gene>
<dbReference type="RefSeq" id="WP_248480075.1">
    <property type="nucleotide sequence ID" value="NZ_JALPRF010000007.1"/>
</dbReference>
<feature type="domain" description="ABC3 transporter permease C-terminal" evidence="7">
    <location>
        <begin position="777"/>
        <end position="888"/>
    </location>
</feature>
<feature type="transmembrane region" description="Helical" evidence="6">
    <location>
        <begin position="856"/>
        <end position="877"/>
    </location>
</feature>
<evidence type="ECO:0000256" key="3">
    <source>
        <dbReference type="ARBA" id="ARBA00022692"/>
    </source>
</evidence>
<sequence length="895" mass="99365">MNKSFSDPSPEDQVSRRPPRWADRLLTWLAPSELLEELQGDLHEQFVQRVNQVGSGRARWWYGLEALKVIRPYYLRRRVASLTSRQKDFFPKRRATTHPYFTPEYPSPTLLNPDMIRNYFKIAWRNLWKNKLFSVVNVLSLSLSMAVGVILFTGLKATFDTDHFHPQSNRIVRILTQETNKGQQTKWATAPLLLAPQLDSVSFVEKTVKLRLAGKHNLQTDKGDVPIDIKFSEPSFFAVFGFHLLSGNPQSLAKNPTTLFLTQKTAQKLFGNSNALGHTVQFETLGSYTVGGIIQDPPLETHLPIEAMLSINSAELLEKKGAIPSMSQDWGGFKSSAIYAQLNSAATVEQLNATLQNYSRKLDTSNLQFLAQALEDITPGKIDLKNNPNAGTSWEDVKTQLFIILSLTLLAAFNYISLALARAFSRAQEVGVRKTIGATRGQVMGQFLLESTLIALLALLFTVPCVTLLAQYIPDMDDVTFAWDIPLLVGLISYALITGLVAGALPSWLLSAFEPIQVLRKMKTIKLFRGVAVYKALIVVQFSVTILFMILVVIVADYDRKNRTVISSTVPSNVLTLDLKGEKYQNLQHEISQLSQVETTLATNWYYEPLKMGKDSVTLNDKTLELNYVSIDPRTIEAEGIRLLAGQNFPESMPQSTEQYVLVNEAAATLLASKTKTLVGQNLLLDSASIQVIGILPNELIGQQRPLLYRYLPHEITTLTIKIKPNTEMQAIKAIQSVWKDHFPQKTANLYNLKAYRYSGEINGEISGEMEIFGGSALIVMLIAALGILGIASYSVETRTKELGIRKVLGANNIKLVWIVTKNFGLLILIAGLIGIPGGLFCGDLLRKELGTYLDLGLINVSIAFGLVATVGLLTVLSQTLRAGQIEPVNVLKVE</sequence>
<dbReference type="Proteomes" id="UP001202180">
    <property type="component" value="Unassembled WGS sequence"/>
</dbReference>
<dbReference type="InterPro" id="IPR047699">
    <property type="entry name" value="Permease_put_prefix"/>
</dbReference>
<evidence type="ECO:0000256" key="6">
    <source>
        <dbReference type="SAM" id="Phobius"/>
    </source>
</evidence>
<organism evidence="9 10">
    <name type="scientific">Spirosoma liriopis</name>
    <dbReference type="NCBI Taxonomy" id="2937440"/>
    <lineage>
        <taxon>Bacteria</taxon>
        <taxon>Pseudomonadati</taxon>
        <taxon>Bacteroidota</taxon>
        <taxon>Cytophagia</taxon>
        <taxon>Cytophagales</taxon>
        <taxon>Cytophagaceae</taxon>
        <taxon>Spirosoma</taxon>
    </lineage>
</organism>
<evidence type="ECO:0000259" key="7">
    <source>
        <dbReference type="Pfam" id="PF02687"/>
    </source>
</evidence>
<accession>A0ABT0HT24</accession>
<dbReference type="InterPro" id="IPR003838">
    <property type="entry name" value="ABC3_permease_C"/>
</dbReference>
<feature type="transmembrane region" description="Helical" evidence="6">
    <location>
        <begin position="485"/>
        <end position="510"/>
    </location>
</feature>
<feature type="transmembrane region" description="Helical" evidence="6">
    <location>
        <begin position="772"/>
        <end position="796"/>
    </location>
</feature>
<evidence type="ECO:0000256" key="1">
    <source>
        <dbReference type="ARBA" id="ARBA00004651"/>
    </source>
</evidence>
<name>A0ABT0HT24_9BACT</name>
<feature type="domain" description="MacB-like periplasmic core" evidence="8">
    <location>
        <begin position="135"/>
        <end position="357"/>
    </location>
</feature>
<feature type="transmembrane region" description="Helical" evidence="6">
    <location>
        <begin position="132"/>
        <end position="155"/>
    </location>
</feature>
<keyword evidence="4 6" id="KW-1133">Transmembrane helix</keyword>
<dbReference type="NCBIfam" id="NF038404">
    <property type="entry name" value="perm_prefix_2"/>
    <property type="match status" value="1"/>
</dbReference>
<evidence type="ECO:0000256" key="5">
    <source>
        <dbReference type="ARBA" id="ARBA00023136"/>
    </source>
</evidence>
<dbReference type="EMBL" id="JALPRF010000007">
    <property type="protein sequence ID" value="MCK8495330.1"/>
    <property type="molecule type" value="Genomic_DNA"/>
</dbReference>
<comment type="caution">
    <text evidence="9">The sequence shown here is derived from an EMBL/GenBank/DDBJ whole genome shotgun (WGS) entry which is preliminary data.</text>
</comment>
<feature type="transmembrane region" description="Helical" evidence="6">
    <location>
        <begin position="531"/>
        <end position="556"/>
    </location>
</feature>
<feature type="transmembrane region" description="Helical" evidence="6">
    <location>
        <begin position="453"/>
        <end position="473"/>
    </location>
</feature>
<dbReference type="Pfam" id="PF02687">
    <property type="entry name" value="FtsX"/>
    <property type="match status" value="2"/>
</dbReference>
<evidence type="ECO:0000259" key="8">
    <source>
        <dbReference type="Pfam" id="PF12704"/>
    </source>
</evidence>
<dbReference type="PANTHER" id="PTHR30572:SF18">
    <property type="entry name" value="ABC-TYPE MACROLIDE FAMILY EXPORT SYSTEM PERMEASE COMPONENT 2"/>
    <property type="match status" value="1"/>
</dbReference>
<dbReference type="InterPro" id="IPR050250">
    <property type="entry name" value="Macrolide_Exporter_MacB"/>
</dbReference>
<feature type="transmembrane region" description="Helical" evidence="6">
    <location>
        <begin position="401"/>
        <end position="424"/>
    </location>
</feature>
<feature type="domain" description="ABC3 transporter permease C-terminal" evidence="7">
    <location>
        <begin position="402"/>
        <end position="512"/>
    </location>
</feature>
<keyword evidence="2" id="KW-1003">Cell membrane</keyword>
<keyword evidence="3 6" id="KW-0812">Transmembrane</keyword>
<reference evidence="9 10" key="1">
    <citation type="submission" date="2022-04" db="EMBL/GenBank/DDBJ databases">
        <title>Spirosoma sp. strain RP8 genome sequencing and assembly.</title>
        <authorList>
            <person name="Jung Y."/>
        </authorList>
    </citation>
    <scope>NUCLEOTIDE SEQUENCE [LARGE SCALE GENOMIC DNA]</scope>
    <source>
        <strain evidence="9 10">RP8</strain>
    </source>
</reference>
<proteinExistence type="predicted"/>
<dbReference type="Pfam" id="PF12704">
    <property type="entry name" value="MacB_PCD"/>
    <property type="match status" value="1"/>
</dbReference>
<evidence type="ECO:0000256" key="2">
    <source>
        <dbReference type="ARBA" id="ARBA00022475"/>
    </source>
</evidence>
<keyword evidence="5 6" id="KW-0472">Membrane</keyword>
<comment type="subcellular location">
    <subcellularLocation>
        <location evidence="1">Cell membrane</location>
        <topology evidence="1">Multi-pass membrane protein</topology>
    </subcellularLocation>
</comment>